<evidence type="ECO:0000313" key="3">
    <source>
        <dbReference type="Proteomes" id="UP001066276"/>
    </source>
</evidence>
<evidence type="ECO:0000256" key="1">
    <source>
        <dbReference type="SAM" id="MobiDB-lite"/>
    </source>
</evidence>
<accession>A0AAV7LQW6</accession>
<feature type="region of interest" description="Disordered" evidence="1">
    <location>
        <begin position="1"/>
        <end position="73"/>
    </location>
</feature>
<gene>
    <name evidence="2" type="ORF">NDU88_004415</name>
</gene>
<sequence>MRRLGRGRCVGTKIPLSGGTKRIGSCRAGGAASRESCRAGAPEKSVPRRGGPRGDTELWPPALSGPDAATEDS</sequence>
<keyword evidence="3" id="KW-1185">Reference proteome</keyword>
<proteinExistence type="predicted"/>
<evidence type="ECO:0000313" key="2">
    <source>
        <dbReference type="EMBL" id="KAJ1091288.1"/>
    </source>
</evidence>
<protein>
    <submittedName>
        <fullName evidence="2">Uncharacterized protein</fullName>
    </submittedName>
</protein>
<dbReference type="Proteomes" id="UP001066276">
    <property type="component" value="Chromosome 11"/>
</dbReference>
<dbReference type="AlphaFoldDB" id="A0AAV7LQW6"/>
<organism evidence="2 3">
    <name type="scientific">Pleurodeles waltl</name>
    <name type="common">Iberian ribbed newt</name>
    <dbReference type="NCBI Taxonomy" id="8319"/>
    <lineage>
        <taxon>Eukaryota</taxon>
        <taxon>Metazoa</taxon>
        <taxon>Chordata</taxon>
        <taxon>Craniata</taxon>
        <taxon>Vertebrata</taxon>
        <taxon>Euteleostomi</taxon>
        <taxon>Amphibia</taxon>
        <taxon>Batrachia</taxon>
        <taxon>Caudata</taxon>
        <taxon>Salamandroidea</taxon>
        <taxon>Salamandridae</taxon>
        <taxon>Pleurodelinae</taxon>
        <taxon>Pleurodeles</taxon>
    </lineage>
</organism>
<dbReference type="EMBL" id="JANPWB010000015">
    <property type="protein sequence ID" value="KAJ1091288.1"/>
    <property type="molecule type" value="Genomic_DNA"/>
</dbReference>
<reference evidence="2" key="1">
    <citation type="journal article" date="2022" name="bioRxiv">
        <title>Sequencing and chromosome-scale assembly of the giantPleurodeles waltlgenome.</title>
        <authorList>
            <person name="Brown T."/>
            <person name="Elewa A."/>
            <person name="Iarovenko S."/>
            <person name="Subramanian E."/>
            <person name="Araus A.J."/>
            <person name="Petzold A."/>
            <person name="Susuki M."/>
            <person name="Suzuki K.-i.T."/>
            <person name="Hayashi T."/>
            <person name="Toyoda A."/>
            <person name="Oliveira C."/>
            <person name="Osipova E."/>
            <person name="Leigh N.D."/>
            <person name="Simon A."/>
            <person name="Yun M.H."/>
        </authorList>
    </citation>
    <scope>NUCLEOTIDE SEQUENCE</scope>
    <source>
        <strain evidence="2">20211129_DDA</strain>
        <tissue evidence="2">Liver</tissue>
    </source>
</reference>
<comment type="caution">
    <text evidence="2">The sequence shown here is derived from an EMBL/GenBank/DDBJ whole genome shotgun (WGS) entry which is preliminary data.</text>
</comment>
<name>A0AAV7LQW6_PLEWA</name>